<dbReference type="GO" id="GO:0003690">
    <property type="term" value="F:double-stranded DNA binding"/>
    <property type="evidence" value="ECO:0007669"/>
    <property type="project" value="TreeGrafter"/>
</dbReference>
<dbReference type="PANTHER" id="PTHR38103:SF1">
    <property type="entry name" value="RECOMBINATION-ASSOCIATED PROTEIN RDGC"/>
    <property type="match status" value="1"/>
</dbReference>
<evidence type="ECO:0000256" key="3">
    <source>
        <dbReference type="ARBA" id="ARBA00022296"/>
    </source>
</evidence>
<dbReference type="Pfam" id="PF04381">
    <property type="entry name" value="RdgC"/>
    <property type="match status" value="1"/>
</dbReference>
<evidence type="ECO:0000256" key="2">
    <source>
        <dbReference type="ARBA" id="ARBA00008657"/>
    </source>
</evidence>
<evidence type="ECO:0000313" key="7">
    <source>
        <dbReference type="Proteomes" id="UP000028945"/>
    </source>
</evidence>
<comment type="similarity">
    <text evidence="2">Belongs to the RdgC family.</text>
</comment>
<keyword evidence="7" id="KW-1185">Reference proteome</keyword>
<organism evidence="6 7">
    <name type="scientific">Basilea psittacipulmonis DSM 24701</name>
    <dbReference type="NCBI Taxonomy" id="1072685"/>
    <lineage>
        <taxon>Bacteria</taxon>
        <taxon>Pseudomonadati</taxon>
        <taxon>Pseudomonadota</taxon>
        <taxon>Betaproteobacteria</taxon>
        <taxon>Burkholderiales</taxon>
        <taxon>Alcaligenaceae</taxon>
        <taxon>Basilea</taxon>
    </lineage>
</organism>
<dbReference type="KEGG" id="bpsi:IX83_04935"/>
<evidence type="ECO:0000256" key="4">
    <source>
        <dbReference type="ARBA" id="ARBA00022490"/>
    </source>
</evidence>
<evidence type="ECO:0000313" key="6">
    <source>
        <dbReference type="EMBL" id="AIL32737.1"/>
    </source>
</evidence>
<proteinExistence type="inferred from homology"/>
<name>A0A077DH34_9BURK</name>
<evidence type="ECO:0000256" key="1">
    <source>
        <dbReference type="ARBA" id="ARBA00004453"/>
    </source>
</evidence>
<dbReference type="AlphaFoldDB" id="A0A077DH34"/>
<comment type="subcellular location">
    <subcellularLocation>
        <location evidence="1">Cytoplasm</location>
        <location evidence="1">Nucleoid</location>
    </subcellularLocation>
</comment>
<dbReference type="eggNOG" id="COG2974">
    <property type="taxonomic scope" value="Bacteria"/>
</dbReference>
<dbReference type="GO" id="GO:0043590">
    <property type="term" value="C:bacterial nucleoid"/>
    <property type="evidence" value="ECO:0007669"/>
    <property type="project" value="TreeGrafter"/>
</dbReference>
<dbReference type="Proteomes" id="UP000028945">
    <property type="component" value="Chromosome"/>
</dbReference>
<dbReference type="PANTHER" id="PTHR38103">
    <property type="entry name" value="RECOMBINATION-ASSOCIATED PROTEIN RDGC"/>
    <property type="match status" value="1"/>
</dbReference>
<dbReference type="HOGENOM" id="CLU_052038_0_1_4"/>
<protein>
    <recommendedName>
        <fullName evidence="3">Recombination-associated protein RdgC</fullName>
    </recommendedName>
</protein>
<reference evidence="6 7" key="1">
    <citation type="journal article" date="2014" name="BMC Genomics">
        <title>A genomic perspective on a new bacterial genus and species from the Alcaligenaceae family, Basilea psittacipulmonis.</title>
        <authorList>
            <person name="Whiteson K.L."/>
            <person name="Hernandez D."/>
            <person name="Lazarevic V."/>
            <person name="Gaia N."/>
            <person name="Farinelli L."/>
            <person name="Francois P."/>
            <person name="Pilo P."/>
            <person name="Frey J."/>
            <person name="Schrenzel J."/>
        </authorList>
    </citation>
    <scope>NUCLEOTIDE SEQUENCE [LARGE SCALE GENOMIC DNA]</scope>
    <source>
        <strain evidence="6 7">DSM 24701</strain>
    </source>
</reference>
<evidence type="ECO:0000256" key="5">
    <source>
        <dbReference type="ARBA" id="ARBA00023172"/>
    </source>
</evidence>
<dbReference type="OrthoDB" id="5290530at2"/>
<dbReference type="NCBIfam" id="NF001464">
    <property type="entry name" value="PRK00321.1-5"/>
    <property type="match status" value="1"/>
</dbReference>
<dbReference type="RefSeq" id="WP_038499783.1">
    <property type="nucleotide sequence ID" value="NZ_AFWK01000017.1"/>
</dbReference>
<dbReference type="EMBL" id="CP009238">
    <property type="protein sequence ID" value="AIL32737.1"/>
    <property type="molecule type" value="Genomic_DNA"/>
</dbReference>
<dbReference type="GO" id="GO:0000018">
    <property type="term" value="P:regulation of DNA recombination"/>
    <property type="evidence" value="ECO:0007669"/>
    <property type="project" value="TreeGrafter"/>
</dbReference>
<dbReference type="STRING" id="1072685.IX83_04935"/>
<gene>
    <name evidence="6" type="ORF">IX83_04935</name>
</gene>
<keyword evidence="5" id="KW-0233">DNA recombination</keyword>
<dbReference type="InterPro" id="IPR007476">
    <property type="entry name" value="RdgC"/>
</dbReference>
<sequence length="297" mass="34239">MWFKNLKVYRLTKDWNFDLEGLKKALSNKTFVPGEFSDNKNDGWMPVFKSDDSIVHHVNGQYFLKFCSETKLLPASVIRQVAAQKAQEIEERQGFKPGRKQMKEIRDEVEFTLRPQAFSIFRYLSVWIDPINRWLVIDTASASKADAVIATLSDSLSPLPLEMVELKRSPTSAMSEWLLEEAPSKFTIDSDAELTSINESRAKIRYVHHRLDDPQIKTLLQTDKCCTKLALTWKDKVSFLLTDNGDIKRVFPIDILEEDEYHSDMDEVERYDVAMTLMATELSQLLTDLYSVLSPSK</sequence>
<keyword evidence="4" id="KW-0963">Cytoplasm</keyword>
<dbReference type="GO" id="GO:0006310">
    <property type="term" value="P:DNA recombination"/>
    <property type="evidence" value="ECO:0007669"/>
    <property type="project" value="UniProtKB-KW"/>
</dbReference>
<dbReference type="NCBIfam" id="NF001463">
    <property type="entry name" value="PRK00321.1-4"/>
    <property type="match status" value="1"/>
</dbReference>
<accession>A0A077DH34</accession>